<gene>
    <name evidence="1" type="ORF">BpHYR1_034292</name>
</gene>
<keyword evidence="2" id="KW-1185">Reference proteome</keyword>
<evidence type="ECO:0000313" key="2">
    <source>
        <dbReference type="Proteomes" id="UP000276133"/>
    </source>
</evidence>
<protein>
    <submittedName>
        <fullName evidence="1">Uncharacterized protein</fullName>
    </submittedName>
</protein>
<sequence length="120" mass="13191">MTNVIQNGIVNGFANILDWFFLDIGLFNLGCSNQTFVGGQDAHFSPGHLFLVYGDVVCQMVNGNAHVIQHIRLNVEKRKKIVGQYVDLVGDAGQGLCCKTSCFIDRLEVAFLSNSLSIKL</sequence>
<comment type="caution">
    <text evidence="1">The sequence shown here is derived from an EMBL/GenBank/DDBJ whole genome shotgun (WGS) entry which is preliminary data.</text>
</comment>
<reference evidence="1 2" key="1">
    <citation type="journal article" date="2018" name="Sci. Rep.">
        <title>Genomic signatures of local adaptation to the degree of environmental predictability in rotifers.</title>
        <authorList>
            <person name="Franch-Gras L."/>
            <person name="Hahn C."/>
            <person name="Garcia-Roger E.M."/>
            <person name="Carmona M.J."/>
            <person name="Serra M."/>
            <person name="Gomez A."/>
        </authorList>
    </citation>
    <scope>NUCLEOTIDE SEQUENCE [LARGE SCALE GENOMIC DNA]</scope>
    <source>
        <strain evidence="1">HYR1</strain>
    </source>
</reference>
<accession>A0A3M7RUQ6</accession>
<organism evidence="1 2">
    <name type="scientific">Brachionus plicatilis</name>
    <name type="common">Marine rotifer</name>
    <name type="synonym">Brachionus muelleri</name>
    <dbReference type="NCBI Taxonomy" id="10195"/>
    <lineage>
        <taxon>Eukaryota</taxon>
        <taxon>Metazoa</taxon>
        <taxon>Spiralia</taxon>
        <taxon>Gnathifera</taxon>
        <taxon>Rotifera</taxon>
        <taxon>Eurotatoria</taxon>
        <taxon>Monogononta</taxon>
        <taxon>Pseudotrocha</taxon>
        <taxon>Ploima</taxon>
        <taxon>Brachionidae</taxon>
        <taxon>Brachionus</taxon>
    </lineage>
</organism>
<dbReference type="Proteomes" id="UP000276133">
    <property type="component" value="Unassembled WGS sequence"/>
</dbReference>
<evidence type="ECO:0000313" key="1">
    <source>
        <dbReference type="EMBL" id="RNA27303.1"/>
    </source>
</evidence>
<proteinExistence type="predicted"/>
<name>A0A3M7RUQ6_BRAPC</name>
<dbReference type="EMBL" id="REGN01002563">
    <property type="protein sequence ID" value="RNA27303.1"/>
    <property type="molecule type" value="Genomic_DNA"/>
</dbReference>
<dbReference type="AlphaFoldDB" id="A0A3M7RUQ6"/>